<dbReference type="GO" id="GO:0006325">
    <property type="term" value="P:chromatin organization"/>
    <property type="evidence" value="ECO:0007669"/>
    <property type="project" value="UniProtKB-KW"/>
</dbReference>
<name>A0AAJ7UBC2_PETMA</name>
<dbReference type="InterPro" id="IPR016024">
    <property type="entry name" value="ARM-type_fold"/>
</dbReference>
<accession>A0AAJ7UBC2</accession>
<comment type="function">
    <text evidence="11">Component of the MMS22L-TONSL complex, a complex that promotes homologous recombination-mediated repair of double-strand breaks (DSBs) at stalled or collapsed replication forks. The MMS22L-TONSL complex is required to maintain genome integrity during DNA replication. It mediates the assembly of RAD51 filaments on single-stranded DNA (ssDNA): the MMS22L-TONSL complex is recruited to DSBs following histone replacement by histone chaperones and eviction of the replication protein A complex (RPA/RP-A) from DSBs. Following recruitment to DSBs, the TONSL-MMS22L complex promotes recruitment of RAD51 filaments and subsequent homologous recombination. Within the complex, MMS22L acts by binding ssDNA.</text>
</comment>
<evidence type="ECO:0000259" key="14">
    <source>
        <dbReference type="Pfam" id="PF14911"/>
    </source>
</evidence>
<feature type="domain" description="Protein MMS22-like N-terminal" evidence="13">
    <location>
        <begin position="35"/>
        <end position="586"/>
    </location>
</feature>
<dbReference type="RefSeq" id="XP_032832604.1">
    <property type="nucleotide sequence ID" value="XM_032976713.1"/>
</dbReference>
<evidence type="ECO:0000256" key="10">
    <source>
        <dbReference type="ARBA" id="ARBA00033326"/>
    </source>
</evidence>
<dbReference type="KEGG" id="pmrn:116955574"/>
<keyword evidence="9" id="KW-0539">Nucleus</keyword>
<proteinExistence type="inferred from homology"/>
<evidence type="ECO:0000256" key="9">
    <source>
        <dbReference type="ARBA" id="ARBA00023242"/>
    </source>
</evidence>
<evidence type="ECO:0000256" key="3">
    <source>
        <dbReference type="ARBA" id="ARBA00006585"/>
    </source>
</evidence>
<dbReference type="PANTHER" id="PTHR28547:SF1">
    <property type="entry name" value="PROTEIN MMS22-LIKE"/>
    <property type="match status" value="1"/>
</dbReference>
<comment type="similarity">
    <text evidence="3">Belongs to the MMS22 family. MMS22L subfamily.</text>
</comment>
<evidence type="ECO:0000256" key="8">
    <source>
        <dbReference type="ARBA" id="ARBA00023204"/>
    </source>
</evidence>
<evidence type="ECO:0000256" key="1">
    <source>
        <dbReference type="ARBA" id="ARBA00004123"/>
    </source>
</evidence>
<keyword evidence="5" id="KW-0158">Chromosome</keyword>
<evidence type="ECO:0000259" key="13">
    <source>
        <dbReference type="Pfam" id="PF14910"/>
    </source>
</evidence>
<dbReference type="PANTHER" id="PTHR28547">
    <property type="entry name" value="PROTEIN MMS22-LIKE"/>
    <property type="match status" value="1"/>
</dbReference>
<dbReference type="Pfam" id="PF14911">
    <property type="entry name" value="MMS22L_C"/>
    <property type="match status" value="1"/>
</dbReference>
<dbReference type="Proteomes" id="UP001318040">
    <property type="component" value="Chromosome 60"/>
</dbReference>
<evidence type="ECO:0000256" key="11">
    <source>
        <dbReference type="ARBA" id="ARBA00045147"/>
    </source>
</evidence>
<dbReference type="Pfam" id="PF14910">
    <property type="entry name" value="MMS22L_N"/>
    <property type="match status" value="1"/>
</dbReference>
<evidence type="ECO:0000256" key="4">
    <source>
        <dbReference type="ARBA" id="ARBA00021061"/>
    </source>
</evidence>
<evidence type="ECO:0000256" key="6">
    <source>
        <dbReference type="ARBA" id="ARBA00022763"/>
    </source>
</evidence>
<sequence length="1240" mass="134943">MSQDTDLSLTPPVSPTFAGHHRPEESFEFPWVPWFTCPPGHTDKSVDSYLANDALKRLFLRLDPAPTAFEVDVSTLFGFAFVTETALEEKSSLLFGLLRQAIMKLQNMSHNNILDFGQLKGIHCEAEGIRKECVKFMLYVRICIYRWLDVCTPHTVSPLQDSLPSRVLVELSSLLQHLGSLGDFPVHQPSAKVYPPSWHLFHLNLDMRWACLDILYRLQEKTAGIQPYRFDCETPSSFIDDLVRSLMTDLVQVAVNKHNKLTPFEEVTQDPFPCGCVREMWTMVLIFLNHRHKTFLTQPFWAEFSLALGHATQGGGGGGGDGGGGRGGVVEGLRGARDPLAMGVWLLANVASLGAKATRGGEEETFQSNWPLMEEFLRKCFDSQHCQREECLRASLIHTLSLCDLWEPSVAVVAFLWEFYSKRLNDLFNVPRLGLQGLVNATTSPALQLAEVRACCPLSPAHRANSIQSRSSFQLFVAILSGYLIGRCGRPGMRSWAQIKGRIYSKFHKRRMQDLGEAGIHNFVRLFLSIAVAVAERQETSQAAEEGAAESDLQEVTSRMLELLDLVDADSMAVRLAVWRGLFSLCHLRCDPTAVAPALLSVPSRLCSELGSLVAAPPPVPRGGGGGGPWWPVVASYLEWTRDALDSGPGWRPWLADLLAGGLADALRAAAASSRANWHEGLKFLCDVVATMRDCAAGRHGDTGGQEEAVRAVAGAVWRWCLPVVSQTRRSDSASELTADVAAGLTLFAVESGDLVPDCNPRTAALLLRDFAWDEGLPPPLACRFLTHVIPNGSLRGVEAAEDGGPGFDSLCVRVWIRCVLYAPTADADVEQLQELTRQVLRLPEVVSLMVGAGQGAQPPSLPSYGAADPQLKLSQLFQGVGRAFSEAASLGERSALASLLLAWLPDLPQRVRPAAGPRAAPAKSLAAYRLCGSLVSHCSPLLAIGRLQPMLFQLLDTLLQPGVLMQPGREAPPGIVAALTGTMALFLQGMSRIFSQLPFLPKILSTVVRLWFHRLGPPSLCPPPGPPGPQPNPQNSPFLAALAPSFRSPVETQVAAFRKHLVVSVRDHHLQFRAGSPPPPRLAHTLCFLRDVFQRSRDASCSAADVPSLLPSALRALVHVHEPAVRSLASELLSAMMETVQSHSDIVSVSSLLPPLSEFLREGMAVQPVASLGALHALSPALLKEALPAVAEILRESERKSGLGRELSVRQAYSTLLSSLGEVDPDDDITNLNSQDSTN</sequence>
<feature type="region of interest" description="Disordered" evidence="12">
    <location>
        <begin position="1"/>
        <end position="21"/>
    </location>
</feature>
<dbReference type="InterPro" id="IPR029425">
    <property type="entry name" value="MMS22L_N"/>
</dbReference>
<dbReference type="GO" id="GO:0031297">
    <property type="term" value="P:replication fork processing"/>
    <property type="evidence" value="ECO:0007669"/>
    <property type="project" value="InterPro"/>
</dbReference>
<evidence type="ECO:0000256" key="5">
    <source>
        <dbReference type="ARBA" id="ARBA00022454"/>
    </source>
</evidence>
<gene>
    <name evidence="16" type="primary">MMS22L</name>
</gene>
<dbReference type="AlphaFoldDB" id="A0AAJ7UBC2"/>
<feature type="domain" description="MMS22-like C-terminal" evidence="14">
    <location>
        <begin position="831"/>
        <end position="1221"/>
    </location>
</feature>
<dbReference type="SUPFAM" id="SSF48371">
    <property type="entry name" value="ARM repeat"/>
    <property type="match status" value="1"/>
</dbReference>
<dbReference type="InterPro" id="IPR011989">
    <property type="entry name" value="ARM-like"/>
</dbReference>
<evidence type="ECO:0000313" key="16">
    <source>
        <dbReference type="RefSeq" id="XP_032832604.1"/>
    </source>
</evidence>
<dbReference type="InterPro" id="IPR042320">
    <property type="entry name" value="MMS22-like"/>
</dbReference>
<dbReference type="CTD" id="253714"/>
<keyword evidence="15" id="KW-1185">Reference proteome</keyword>
<dbReference type="Gene3D" id="1.25.10.10">
    <property type="entry name" value="Leucine-rich Repeat Variant"/>
    <property type="match status" value="1"/>
</dbReference>
<keyword evidence="8" id="KW-0234">DNA repair</keyword>
<evidence type="ECO:0000256" key="7">
    <source>
        <dbReference type="ARBA" id="ARBA00022853"/>
    </source>
</evidence>
<keyword evidence="6" id="KW-0227">DNA damage</keyword>
<reference evidence="16" key="1">
    <citation type="submission" date="2025-08" db="UniProtKB">
        <authorList>
            <consortium name="RefSeq"/>
        </authorList>
    </citation>
    <scope>IDENTIFICATION</scope>
    <source>
        <tissue evidence="16">Sperm</tissue>
    </source>
</reference>
<protein>
    <recommendedName>
        <fullName evidence="4">Protein MMS22-like</fullName>
    </recommendedName>
    <alternativeName>
        <fullName evidence="10">Methyl methanesulfonate-sensitivity protein 22-like</fullName>
    </alternativeName>
</protein>
<evidence type="ECO:0000313" key="15">
    <source>
        <dbReference type="Proteomes" id="UP001318040"/>
    </source>
</evidence>
<dbReference type="GO" id="GO:0000724">
    <property type="term" value="P:double-strand break repair via homologous recombination"/>
    <property type="evidence" value="ECO:0007669"/>
    <property type="project" value="InterPro"/>
</dbReference>
<evidence type="ECO:0000256" key="2">
    <source>
        <dbReference type="ARBA" id="ARBA00004286"/>
    </source>
</evidence>
<comment type="subcellular location">
    <subcellularLocation>
        <location evidence="2">Chromosome</location>
    </subcellularLocation>
    <subcellularLocation>
        <location evidence="1">Nucleus</location>
    </subcellularLocation>
</comment>
<organism evidence="15 16">
    <name type="scientific">Petromyzon marinus</name>
    <name type="common">Sea lamprey</name>
    <dbReference type="NCBI Taxonomy" id="7757"/>
    <lineage>
        <taxon>Eukaryota</taxon>
        <taxon>Metazoa</taxon>
        <taxon>Chordata</taxon>
        <taxon>Craniata</taxon>
        <taxon>Vertebrata</taxon>
        <taxon>Cyclostomata</taxon>
        <taxon>Hyperoartia</taxon>
        <taxon>Petromyzontiformes</taxon>
        <taxon>Petromyzontidae</taxon>
        <taxon>Petromyzon</taxon>
    </lineage>
</organism>
<dbReference type="GO" id="GO:0043596">
    <property type="term" value="C:nuclear replication fork"/>
    <property type="evidence" value="ECO:0007669"/>
    <property type="project" value="TreeGrafter"/>
</dbReference>
<keyword evidence="7" id="KW-0156">Chromatin regulator</keyword>
<dbReference type="InterPro" id="IPR029424">
    <property type="entry name" value="MMS22L_C"/>
</dbReference>
<evidence type="ECO:0000256" key="12">
    <source>
        <dbReference type="SAM" id="MobiDB-lite"/>
    </source>
</evidence>